<sequence>MFPEPLHRPWKGNLSLTQPCRELSQHSPQPSLHHVAGAEKPHGSCKENAGWESRGSRKQLPRRKDNSYALYSKGSLKPSASLIPPLDTSVAPPPSPPHRPVDFLQEKQQAYFRDAFIGTRNSHMSSDGEGLGGMWVLCLPQENPALCKYGSLFKGDLAFPIQVMLLLDSFPEPQSLVPPTEAAQYCEIETWR</sequence>
<evidence type="ECO:0000256" key="1">
    <source>
        <dbReference type="SAM" id="MobiDB-lite"/>
    </source>
</evidence>
<gene>
    <name evidence="2" type="ORF">DR999_PMT15653</name>
</gene>
<feature type="region of interest" description="Disordered" evidence="1">
    <location>
        <begin position="1"/>
        <end position="68"/>
    </location>
</feature>
<accession>A0A4D9E1Q4</accession>
<dbReference type="EMBL" id="QXTE01000201">
    <property type="protein sequence ID" value="TFK02062.1"/>
    <property type="molecule type" value="Genomic_DNA"/>
</dbReference>
<dbReference type="Proteomes" id="UP000297703">
    <property type="component" value="Unassembled WGS sequence"/>
</dbReference>
<evidence type="ECO:0000313" key="2">
    <source>
        <dbReference type="EMBL" id="TFK02062.1"/>
    </source>
</evidence>
<dbReference type="AlphaFoldDB" id="A0A4D9E1Q4"/>
<comment type="caution">
    <text evidence="2">The sequence shown here is derived from an EMBL/GenBank/DDBJ whole genome shotgun (WGS) entry which is preliminary data.</text>
</comment>
<proteinExistence type="predicted"/>
<feature type="region of interest" description="Disordered" evidence="1">
    <location>
        <begin position="79"/>
        <end position="98"/>
    </location>
</feature>
<reference evidence="2 3" key="2">
    <citation type="submission" date="2019-04" db="EMBL/GenBank/DDBJ databases">
        <title>The genome sequence of big-headed turtle.</title>
        <authorList>
            <person name="Gong S."/>
        </authorList>
    </citation>
    <scope>NUCLEOTIDE SEQUENCE [LARGE SCALE GENOMIC DNA]</scope>
    <source>
        <strain evidence="2">DO16091913</strain>
        <tissue evidence="2">Muscle</tissue>
    </source>
</reference>
<feature type="compositionally biased region" description="Basic and acidic residues" evidence="1">
    <location>
        <begin position="36"/>
        <end position="45"/>
    </location>
</feature>
<reference evidence="2 3" key="1">
    <citation type="submission" date="2019-04" db="EMBL/GenBank/DDBJ databases">
        <title>Draft genome of the big-headed turtle Platysternon megacephalum.</title>
        <authorList>
            <person name="Gong S."/>
        </authorList>
    </citation>
    <scope>NUCLEOTIDE SEQUENCE [LARGE SCALE GENOMIC DNA]</scope>
    <source>
        <strain evidence="2">DO16091913</strain>
        <tissue evidence="2">Muscle</tissue>
    </source>
</reference>
<evidence type="ECO:0000313" key="3">
    <source>
        <dbReference type="Proteomes" id="UP000297703"/>
    </source>
</evidence>
<keyword evidence="3" id="KW-1185">Reference proteome</keyword>
<protein>
    <submittedName>
        <fullName evidence="2">DENN domain-containing protein 5B</fullName>
    </submittedName>
</protein>
<organism evidence="2 3">
    <name type="scientific">Platysternon megacephalum</name>
    <name type="common">big-headed turtle</name>
    <dbReference type="NCBI Taxonomy" id="55544"/>
    <lineage>
        <taxon>Eukaryota</taxon>
        <taxon>Metazoa</taxon>
        <taxon>Chordata</taxon>
        <taxon>Craniata</taxon>
        <taxon>Vertebrata</taxon>
        <taxon>Euteleostomi</taxon>
        <taxon>Archelosauria</taxon>
        <taxon>Testudinata</taxon>
        <taxon>Testudines</taxon>
        <taxon>Cryptodira</taxon>
        <taxon>Durocryptodira</taxon>
        <taxon>Testudinoidea</taxon>
        <taxon>Platysternidae</taxon>
        <taxon>Platysternon</taxon>
    </lineage>
</organism>
<name>A0A4D9E1Q4_9SAUR</name>